<protein>
    <submittedName>
        <fullName evidence="2">Dienelactone hydrolase family protein</fullName>
    </submittedName>
</protein>
<dbReference type="PANTHER" id="PTHR22946:SF0">
    <property type="entry name" value="DIENELACTONE HYDROLASE DOMAIN-CONTAINING PROTEIN"/>
    <property type="match status" value="1"/>
</dbReference>
<dbReference type="PANTHER" id="PTHR22946">
    <property type="entry name" value="DIENELACTONE HYDROLASE DOMAIN-CONTAINING PROTEIN-RELATED"/>
    <property type="match status" value="1"/>
</dbReference>
<dbReference type="KEGG" id="ppso:QPJ95_14740"/>
<keyword evidence="2" id="KW-0378">Hydrolase</keyword>
<dbReference type="Gene3D" id="3.40.50.1820">
    <property type="entry name" value="alpha/beta hydrolase"/>
    <property type="match status" value="1"/>
</dbReference>
<dbReference type="Pfam" id="PF01738">
    <property type="entry name" value="DLH"/>
    <property type="match status" value="1"/>
</dbReference>
<accession>A0A9Y2KX25</accession>
<dbReference type="Proteomes" id="UP001238334">
    <property type="component" value="Chromosome"/>
</dbReference>
<sequence>MIVVPWCISFGAEYALKGAEQYRDRSSPFEEERAQELAEAGYVVLAVDYYGDGKRATSKENAFAMMGELNSDRSLLARRMISALNELKRQKSVDSERIGAMGYCLGGKAVLDLARTGEKFEACVSLHGVYDAPPNSVSSIVPSLLILHGWEDPLATPDNFVSLASELTSKCQDWQMLSFGHTGHAFTNPNAQEPDEGMAYSQRATRRSWNALTDFFHEKLGN</sequence>
<proteinExistence type="predicted"/>
<feature type="domain" description="Dienelactone hydrolase" evidence="1">
    <location>
        <begin position="34"/>
        <end position="218"/>
    </location>
</feature>
<reference evidence="2 3" key="1">
    <citation type="submission" date="2023-06" db="EMBL/GenBank/DDBJ databases">
        <title>Parasedimentitalea psychrophila sp. nov., a psychrophilic bacterium isolated from deep-sea sediment.</title>
        <authorList>
            <person name="Li A."/>
        </authorList>
    </citation>
    <scope>NUCLEOTIDE SEQUENCE [LARGE SCALE GENOMIC DNA]</scope>
    <source>
        <strain evidence="2 3">QS115</strain>
    </source>
</reference>
<evidence type="ECO:0000313" key="3">
    <source>
        <dbReference type="Proteomes" id="UP001238334"/>
    </source>
</evidence>
<keyword evidence="3" id="KW-1185">Reference proteome</keyword>
<dbReference type="SUPFAM" id="SSF53474">
    <property type="entry name" value="alpha/beta-Hydrolases"/>
    <property type="match status" value="1"/>
</dbReference>
<dbReference type="GO" id="GO:0016787">
    <property type="term" value="F:hydrolase activity"/>
    <property type="evidence" value="ECO:0007669"/>
    <property type="project" value="UniProtKB-KW"/>
</dbReference>
<gene>
    <name evidence="2" type="ORF">QPJ95_14740</name>
</gene>
<name>A0A9Y2KX25_9RHOB</name>
<evidence type="ECO:0000313" key="2">
    <source>
        <dbReference type="EMBL" id="WIY23890.1"/>
    </source>
</evidence>
<dbReference type="InterPro" id="IPR002925">
    <property type="entry name" value="Dienelactn_hydro"/>
</dbReference>
<dbReference type="AlphaFoldDB" id="A0A9Y2KX25"/>
<dbReference type="InterPro" id="IPR050261">
    <property type="entry name" value="FrsA_esterase"/>
</dbReference>
<evidence type="ECO:0000259" key="1">
    <source>
        <dbReference type="Pfam" id="PF01738"/>
    </source>
</evidence>
<dbReference type="RefSeq" id="WP_286018132.1">
    <property type="nucleotide sequence ID" value="NZ_CP127247.1"/>
</dbReference>
<dbReference type="EMBL" id="CP127247">
    <property type="protein sequence ID" value="WIY23890.1"/>
    <property type="molecule type" value="Genomic_DNA"/>
</dbReference>
<dbReference type="InterPro" id="IPR029058">
    <property type="entry name" value="AB_hydrolase_fold"/>
</dbReference>
<organism evidence="2 3">
    <name type="scientific">Parasedimentitalea psychrophila</name>
    <dbReference type="NCBI Taxonomy" id="2997337"/>
    <lineage>
        <taxon>Bacteria</taxon>
        <taxon>Pseudomonadati</taxon>
        <taxon>Pseudomonadota</taxon>
        <taxon>Alphaproteobacteria</taxon>
        <taxon>Rhodobacterales</taxon>
        <taxon>Paracoccaceae</taxon>
        <taxon>Parasedimentitalea</taxon>
    </lineage>
</organism>